<comment type="caution">
    <text evidence="1">The sequence shown here is derived from an EMBL/GenBank/DDBJ whole genome shotgun (WGS) entry which is preliminary data.</text>
</comment>
<gene>
    <name evidence="1" type="ORF">CTEN210_17302</name>
</gene>
<evidence type="ECO:0000313" key="2">
    <source>
        <dbReference type="Proteomes" id="UP001054902"/>
    </source>
</evidence>
<accession>A0AAD3HEY1</accession>
<protein>
    <submittedName>
        <fullName evidence="1">Uncharacterized protein</fullName>
    </submittedName>
</protein>
<keyword evidence="2" id="KW-1185">Reference proteome</keyword>
<proteinExistence type="predicted"/>
<sequence length="189" mass="21576">MATKLTNCNADQIQVQDYLNRNSHSRKVILIPYEHDLENSNHDDKEKWLGKSSRSLRNIGSIDQIATEHLVRGNWTGTKVILPQFNLKPLSEENGTEAHTFARQGGKDGKNKRPSFHLFSFVSLVGLISTSKSIRKLRNKRIYRNLLKEISETELEIETSDVIHLATPSNNYGSFSSSSWTENMDKFDI</sequence>
<organism evidence="1 2">
    <name type="scientific">Chaetoceros tenuissimus</name>
    <dbReference type="NCBI Taxonomy" id="426638"/>
    <lineage>
        <taxon>Eukaryota</taxon>
        <taxon>Sar</taxon>
        <taxon>Stramenopiles</taxon>
        <taxon>Ochrophyta</taxon>
        <taxon>Bacillariophyta</taxon>
        <taxon>Coscinodiscophyceae</taxon>
        <taxon>Chaetocerotophycidae</taxon>
        <taxon>Chaetocerotales</taxon>
        <taxon>Chaetocerotaceae</taxon>
        <taxon>Chaetoceros</taxon>
    </lineage>
</organism>
<reference evidence="1 2" key="1">
    <citation type="journal article" date="2021" name="Sci. Rep.">
        <title>The genome of the diatom Chaetoceros tenuissimus carries an ancient integrated fragment of an extant virus.</title>
        <authorList>
            <person name="Hongo Y."/>
            <person name="Kimura K."/>
            <person name="Takaki Y."/>
            <person name="Yoshida Y."/>
            <person name="Baba S."/>
            <person name="Kobayashi G."/>
            <person name="Nagasaki K."/>
            <person name="Hano T."/>
            <person name="Tomaru Y."/>
        </authorList>
    </citation>
    <scope>NUCLEOTIDE SEQUENCE [LARGE SCALE GENOMIC DNA]</scope>
    <source>
        <strain evidence="1 2">NIES-3715</strain>
    </source>
</reference>
<dbReference type="Proteomes" id="UP001054902">
    <property type="component" value="Unassembled WGS sequence"/>
</dbReference>
<dbReference type="EMBL" id="BLLK01000069">
    <property type="protein sequence ID" value="GFH60826.1"/>
    <property type="molecule type" value="Genomic_DNA"/>
</dbReference>
<dbReference type="AlphaFoldDB" id="A0AAD3HEY1"/>
<evidence type="ECO:0000313" key="1">
    <source>
        <dbReference type="EMBL" id="GFH60826.1"/>
    </source>
</evidence>
<name>A0AAD3HEY1_9STRA</name>